<proteinExistence type="predicted"/>
<keyword evidence="3" id="KW-1185">Reference proteome</keyword>
<gene>
    <name evidence="2" type="ORF">EJ05DRAFT_479260</name>
</gene>
<protein>
    <submittedName>
        <fullName evidence="2">Uncharacterized protein</fullName>
    </submittedName>
</protein>
<dbReference type="Proteomes" id="UP000799437">
    <property type="component" value="Unassembled WGS sequence"/>
</dbReference>
<dbReference type="AlphaFoldDB" id="A0A6A6W1B6"/>
<evidence type="ECO:0000313" key="3">
    <source>
        <dbReference type="Proteomes" id="UP000799437"/>
    </source>
</evidence>
<dbReference type="GeneID" id="54485688"/>
<evidence type="ECO:0000256" key="1">
    <source>
        <dbReference type="SAM" id="SignalP"/>
    </source>
</evidence>
<dbReference type="EMBL" id="ML996579">
    <property type="protein sequence ID" value="KAF2754841.1"/>
    <property type="molecule type" value="Genomic_DNA"/>
</dbReference>
<keyword evidence="1" id="KW-0732">Signal</keyword>
<evidence type="ECO:0000313" key="2">
    <source>
        <dbReference type="EMBL" id="KAF2754841.1"/>
    </source>
</evidence>
<dbReference type="RefSeq" id="XP_033597292.1">
    <property type="nucleotide sequence ID" value="XM_033744634.1"/>
</dbReference>
<organism evidence="2 3">
    <name type="scientific">Pseudovirgaria hyperparasitica</name>
    <dbReference type="NCBI Taxonomy" id="470096"/>
    <lineage>
        <taxon>Eukaryota</taxon>
        <taxon>Fungi</taxon>
        <taxon>Dikarya</taxon>
        <taxon>Ascomycota</taxon>
        <taxon>Pezizomycotina</taxon>
        <taxon>Dothideomycetes</taxon>
        <taxon>Dothideomycetes incertae sedis</taxon>
        <taxon>Acrospermales</taxon>
        <taxon>Acrospermaceae</taxon>
        <taxon>Pseudovirgaria</taxon>
    </lineage>
</organism>
<feature type="chain" id="PRO_5025570244" evidence="1">
    <location>
        <begin position="20"/>
        <end position="113"/>
    </location>
</feature>
<dbReference type="OrthoDB" id="2129288at2759"/>
<sequence>MTKLLFFLAALTSLSTVNGFTLSPYGSAKCSGRANGKQEYNPGDGCRREFAGVTSSVVIQRDDAKDNNHVVVFFKSDDCRPDEDNIIVWKDDKGCQDVGYGSFEVWDLGDLDG</sequence>
<reference evidence="2" key="1">
    <citation type="journal article" date="2020" name="Stud. Mycol.">
        <title>101 Dothideomycetes genomes: a test case for predicting lifestyles and emergence of pathogens.</title>
        <authorList>
            <person name="Haridas S."/>
            <person name="Albert R."/>
            <person name="Binder M."/>
            <person name="Bloem J."/>
            <person name="Labutti K."/>
            <person name="Salamov A."/>
            <person name="Andreopoulos B."/>
            <person name="Baker S."/>
            <person name="Barry K."/>
            <person name="Bills G."/>
            <person name="Bluhm B."/>
            <person name="Cannon C."/>
            <person name="Castanera R."/>
            <person name="Culley D."/>
            <person name="Daum C."/>
            <person name="Ezra D."/>
            <person name="Gonzalez J."/>
            <person name="Henrissat B."/>
            <person name="Kuo A."/>
            <person name="Liang C."/>
            <person name="Lipzen A."/>
            <person name="Lutzoni F."/>
            <person name="Magnuson J."/>
            <person name="Mondo S."/>
            <person name="Nolan M."/>
            <person name="Ohm R."/>
            <person name="Pangilinan J."/>
            <person name="Park H.-J."/>
            <person name="Ramirez L."/>
            <person name="Alfaro M."/>
            <person name="Sun H."/>
            <person name="Tritt A."/>
            <person name="Yoshinaga Y."/>
            <person name="Zwiers L.-H."/>
            <person name="Turgeon B."/>
            <person name="Goodwin S."/>
            <person name="Spatafora J."/>
            <person name="Crous P."/>
            <person name="Grigoriev I."/>
        </authorList>
    </citation>
    <scope>NUCLEOTIDE SEQUENCE</scope>
    <source>
        <strain evidence="2">CBS 121739</strain>
    </source>
</reference>
<accession>A0A6A6W1B6</accession>
<name>A0A6A6W1B6_9PEZI</name>
<feature type="signal peptide" evidence="1">
    <location>
        <begin position="1"/>
        <end position="19"/>
    </location>
</feature>